<proteinExistence type="predicted"/>
<reference evidence="1" key="1">
    <citation type="submission" date="2021-01" db="EMBL/GenBank/DDBJ databases">
        <authorList>
            <person name="Corre E."/>
            <person name="Pelletier E."/>
            <person name="Niang G."/>
            <person name="Scheremetjew M."/>
            <person name="Finn R."/>
            <person name="Kale V."/>
            <person name="Holt S."/>
            <person name="Cochrane G."/>
            <person name="Meng A."/>
            <person name="Brown T."/>
            <person name="Cohen L."/>
        </authorList>
    </citation>
    <scope>NUCLEOTIDE SEQUENCE</scope>
    <source>
        <strain evidence="1">Fehren 1</strain>
    </source>
</reference>
<organism evidence="1">
    <name type="scientific">Favella ehrenbergii</name>
    <dbReference type="NCBI Taxonomy" id="182087"/>
    <lineage>
        <taxon>Eukaryota</taxon>
        <taxon>Sar</taxon>
        <taxon>Alveolata</taxon>
        <taxon>Ciliophora</taxon>
        <taxon>Intramacronucleata</taxon>
        <taxon>Spirotrichea</taxon>
        <taxon>Choreotrichia</taxon>
        <taxon>Tintinnida</taxon>
        <taxon>Xystonellidae</taxon>
        <taxon>Favella</taxon>
    </lineage>
</organism>
<accession>A0A7S3MTB4</accession>
<protein>
    <submittedName>
        <fullName evidence="1">Uncharacterized protein</fullName>
    </submittedName>
</protein>
<dbReference type="EMBL" id="HBIE01037217">
    <property type="protein sequence ID" value="CAE0316354.1"/>
    <property type="molecule type" value="Transcribed_RNA"/>
</dbReference>
<evidence type="ECO:0000313" key="1">
    <source>
        <dbReference type="EMBL" id="CAE0316354.1"/>
    </source>
</evidence>
<dbReference type="AlphaFoldDB" id="A0A7S3MTB4"/>
<sequence>MVNQSISDVLMQSLVGQFLNLKSCTRIDTQLFKCLIGILLECLPWEGLADLELAALVVEAEIFAGERPHIIVKNSHLLFLEEATSETFAATLRSQDDLSDVRGALGGLLWHILDQPFGTLLPFKFDRFCKLLLIFFEFFLLALGL</sequence>
<gene>
    <name evidence="1" type="ORF">FEHR0123_LOCUS11331</name>
</gene>
<name>A0A7S3MTB4_9SPIT</name>